<evidence type="ECO:0000259" key="1">
    <source>
        <dbReference type="PROSITE" id="PS51186"/>
    </source>
</evidence>
<name>A0AAX6N040_9PEZI</name>
<gene>
    <name evidence="2" type="ORF">Daesc_000810</name>
</gene>
<evidence type="ECO:0000313" key="2">
    <source>
        <dbReference type="EMBL" id="KAK6958017.1"/>
    </source>
</evidence>
<sequence>MRAWHASRIRGRFRDPYTQQFKVTGASTGSVVAFAKWDPPEAMKGLREGFMIYDEEGREIGTARDEDGKIVGGGVAQKKLKAPEGADEVLYEEFFDGLKRMGEKWKTDEKLGTPLVLSIICTDPAYHGRGIAASLIRPVLALADKEHIPAYLEALPLAVPLYQRLGFKPVDRLEYDLTKAGRDGKAVLTIMVREPQSAAV</sequence>
<accession>A0AAX6N040</accession>
<proteinExistence type="predicted"/>
<dbReference type="PANTHER" id="PTHR42791:SF2">
    <property type="entry name" value="N-ACETYLTRANSFERASE DOMAIN-CONTAINING PROTEIN"/>
    <property type="match status" value="1"/>
</dbReference>
<dbReference type="InterPro" id="IPR052523">
    <property type="entry name" value="Trichothecene_AcTrans"/>
</dbReference>
<dbReference type="InterPro" id="IPR000182">
    <property type="entry name" value="GNAT_dom"/>
</dbReference>
<dbReference type="AlphaFoldDB" id="A0AAX6N040"/>
<dbReference type="Gene3D" id="3.40.630.30">
    <property type="match status" value="1"/>
</dbReference>
<feature type="domain" description="N-acetyltransferase" evidence="1">
    <location>
        <begin position="21"/>
        <end position="194"/>
    </location>
</feature>
<dbReference type="Proteomes" id="UP001369815">
    <property type="component" value="Unassembled WGS sequence"/>
</dbReference>
<dbReference type="SUPFAM" id="SSF55729">
    <property type="entry name" value="Acyl-CoA N-acyltransferases (Nat)"/>
    <property type="match status" value="1"/>
</dbReference>
<organism evidence="2 3">
    <name type="scientific">Daldinia eschscholtzii</name>
    <dbReference type="NCBI Taxonomy" id="292717"/>
    <lineage>
        <taxon>Eukaryota</taxon>
        <taxon>Fungi</taxon>
        <taxon>Dikarya</taxon>
        <taxon>Ascomycota</taxon>
        <taxon>Pezizomycotina</taxon>
        <taxon>Sordariomycetes</taxon>
        <taxon>Xylariomycetidae</taxon>
        <taxon>Xylariales</taxon>
        <taxon>Hypoxylaceae</taxon>
        <taxon>Daldinia</taxon>
    </lineage>
</organism>
<dbReference type="Pfam" id="PF13673">
    <property type="entry name" value="Acetyltransf_10"/>
    <property type="match status" value="1"/>
</dbReference>
<dbReference type="PANTHER" id="PTHR42791">
    <property type="entry name" value="GNAT FAMILY ACETYLTRANSFERASE"/>
    <property type="match status" value="1"/>
</dbReference>
<keyword evidence="3" id="KW-1185">Reference proteome</keyword>
<dbReference type="GO" id="GO:0016747">
    <property type="term" value="F:acyltransferase activity, transferring groups other than amino-acyl groups"/>
    <property type="evidence" value="ECO:0007669"/>
    <property type="project" value="InterPro"/>
</dbReference>
<reference evidence="2 3" key="1">
    <citation type="journal article" date="2024" name="Front Chem Biol">
        <title>Unveiling the potential of Daldinia eschscholtzii MFLUCC 19-0629 through bioactivity and bioinformatics studies for enhanced sustainable agriculture production.</title>
        <authorList>
            <person name="Brooks S."/>
            <person name="Weaver J.A."/>
            <person name="Klomchit A."/>
            <person name="Alharthi S.A."/>
            <person name="Onlamun T."/>
            <person name="Nurani R."/>
            <person name="Vong T.K."/>
            <person name="Alberti F."/>
            <person name="Greco C."/>
        </authorList>
    </citation>
    <scope>NUCLEOTIDE SEQUENCE [LARGE SCALE GENOMIC DNA]</scope>
    <source>
        <strain evidence="2">MFLUCC 19-0629</strain>
    </source>
</reference>
<protein>
    <recommendedName>
        <fullName evidence="1">N-acetyltransferase domain-containing protein</fullName>
    </recommendedName>
</protein>
<comment type="caution">
    <text evidence="2">The sequence shown here is derived from an EMBL/GenBank/DDBJ whole genome shotgun (WGS) entry which is preliminary data.</text>
</comment>
<dbReference type="PROSITE" id="PS51186">
    <property type="entry name" value="GNAT"/>
    <property type="match status" value="1"/>
</dbReference>
<dbReference type="InterPro" id="IPR016181">
    <property type="entry name" value="Acyl_CoA_acyltransferase"/>
</dbReference>
<dbReference type="EMBL" id="JBANMG010000001">
    <property type="protein sequence ID" value="KAK6958017.1"/>
    <property type="molecule type" value="Genomic_DNA"/>
</dbReference>
<evidence type="ECO:0000313" key="3">
    <source>
        <dbReference type="Proteomes" id="UP001369815"/>
    </source>
</evidence>